<evidence type="ECO:0000313" key="1">
    <source>
        <dbReference type="EMBL" id="GIY11429.1"/>
    </source>
</evidence>
<reference evidence="1 2" key="1">
    <citation type="submission" date="2021-06" db="EMBL/GenBank/DDBJ databases">
        <title>Caerostris darwini draft genome.</title>
        <authorList>
            <person name="Kono N."/>
            <person name="Arakawa K."/>
        </authorList>
    </citation>
    <scope>NUCLEOTIDE SEQUENCE [LARGE SCALE GENOMIC DNA]</scope>
</reference>
<dbReference type="Proteomes" id="UP001054837">
    <property type="component" value="Unassembled WGS sequence"/>
</dbReference>
<protein>
    <submittedName>
        <fullName evidence="1">Uncharacterized protein</fullName>
    </submittedName>
</protein>
<organism evidence="1 2">
    <name type="scientific">Caerostris darwini</name>
    <dbReference type="NCBI Taxonomy" id="1538125"/>
    <lineage>
        <taxon>Eukaryota</taxon>
        <taxon>Metazoa</taxon>
        <taxon>Ecdysozoa</taxon>
        <taxon>Arthropoda</taxon>
        <taxon>Chelicerata</taxon>
        <taxon>Arachnida</taxon>
        <taxon>Araneae</taxon>
        <taxon>Araneomorphae</taxon>
        <taxon>Entelegynae</taxon>
        <taxon>Araneoidea</taxon>
        <taxon>Araneidae</taxon>
        <taxon>Caerostris</taxon>
    </lineage>
</organism>
<dbReference type="AlphaFoldDB" id="A0AAV4QRJ3"/>
<dbReference type="InterPro" id="IPR032675">
    <property type="entry name" value="LRR_dom_sf"/>
</dbReference>
<comment type="caution">
    <text evidence="1">The sequence shown here is derived from an EMBL/GenBank/DDBJ whole genome shotgun (WGS) entry which is preliminary data.</text>
</comment>
<keyword evidence="2" id="KW-1185">Reference proteome</keyword>
<dbReference type="Gene3D" id="3.80.10.10">
    <property type="entry name" value="Ribonuclease Inhibitor"/>
    <property type="match status" value="1"/>
</dbReference>
<proteinExistence type="predicted"/>
<dbReference type="EMBL" id="BPLQ01004902">
    <property type="protein sequence ID" value="GIY11429.1"/>
    <property type="molecule type" value="Genomic_DNA"/>
</dbReference>
<gene>
    <name evidence="1" type="primary">AVEN_77162_2</name>
    <name evidence="1" type="ORF">CDAR_536051</name>
</gene>
<accession>A0AAV4QRJ3</accession>
<sequence length="562" mass="64884">MRKKMSPDSLYKLCIQATSDYLQEKYWNRENTNPFSQVNCNVVNDVFRYLVIDLDIGKLNPLELLLKSGQLQNLDLDGRDSPKNQWKFLMTTLLEERDSCRNITCILLPESFKNDENSLERLIEKCPLLETLDVSTYFNLSALKNCVRLKYVKNYFSGMGEYIYFFNEAADTLANLQNLEKFDIFLCRNSSSYYRNIAIMLQNHPKLVSLGDTDSSWAAHHIHTTCRTGTVPRFGLKDCFWGYNRNVEKFNRNQIAYTQQFPEFVKSAAILFPLVEKLRIVVYNEDCMEHLKKLKHLRVLEIDFKLCGDSSAAFISLLSEIGHRLKCLSIVGGSDMPVDVVMKYCSNVVHLDLCCRGIETDSKNFRQLKRLLVRNVDEESLEYLLRNALNLRELLLVDAVRLDDALLHEIFKFKNALSQVNTIAVYECELSRERLKEMVQKCLNLERVAFETLDADVTTVANELKRDIRATLASQPPWSLARALPEEHHEEVGYSSSSLPSPRYLGDLRRRGHLPGDLPDEGVPHPFVLDGVVLEFHQGNLPRILQHEIQQILVIYTKQINK</sequence>
<name>A0AAV4QRJ3_9ARAC</name>
<dbReference type="SUPFAM" id="SSF52047">
    <property type="entry name" value="RNI-like"/>
    <property type="match status" value="2"/>
</dbReference>
<evidence type="ECO:0000313" key="2">
    <source>
        <dbReference type="Proteomes" id="UP001054837"/>
    </source>
</evidence>